<dbReference type="InParanoid" id="A0A0G4GIN7"/>
<accession>A0A0G4GIN7</accession>
<dbReference type="Proteomes" id="UP000041254">
    <property type="component" value="Unassembled WGS sequence"/>
</dbReference>
<keyword evidence="2" id="KW-1185">Reference proteome</keyword>
<dbReference type="AlphaFoldDB" id="A0A0G4GIN7"/>
<sequence>MSGRQRVDPQDYIHTLASVANRITTTALDQHHLSDVDYDARHGALRGLFANAHAAEALMTPQQREQMRDVMVNFQVLMEELQPAAI</sequence>
<name>A0A0G4GIN7_VITBC</name>
<dbReference type="EMBL" id="CDMY01000677">
    <property type="protein sequence ID" value="CEM29701.1"/>
    <property type="molecule type" value="Genomic_DNA"/>
</dbReference>
<evidence type="ECO:0000313" key="1">
    <source>
        <dbReference type="EMBL" id="CEM29701.1"/>
    </source>
</evidence>
<reference evidence="1 2" key="1">
    <citation type="submission" date="2014-11" db="EMBL/GenBank/DDBJ databases">
        <authorList>
            <person name="Zhu J."/>
            <person name="Qi W."/>
            <person name="Song R."/>
        </authorList>
    </citation>
    <scope>NUCLEOTIDE SEQUENCE [LARGE SCALE GENOMIC DNA]</scope>
</reference>
<proteinExistence type="predicted"/>
<evidence type="ECO:0000313" key="2">
    <source>
        <dbReference type="Proteomes" id="UP000041254"/>
    </source>
</evidence>
<organism evidence="1 2">
    <name type="scientific">Vitrella brassicaformis (strain CCMP3155)</name>
    <dbReference type="NCBI Taxonomy" id="1169540"/>
    <lineage>
        <taxon>Eukaryota</taxon>
        <taxon>Sar</taxon>
        <taxon>Alveolata</taxon>
        <taxon>Colpodellida</taxon>
        <taxon>Vitrellaceae</taxon>
        <taxon>Vitrella</taxon>
    </lineage>
</organism>
<protein>
    <submittedName>
        <fullName evidence="1">Uncharacterized protein</fullName>
    </submittedName>
</protein>
<dbReference type="VEuPathDB" id="CryptoDB:Vbra_17917"/>
<gene>
    <name evidence="1" type="ORF">Vbra_17917</name>
</gene>